<proteinExistence type="inferred from homology"/>
<evidence type="ECO:0000256" key="5">
    <source>
        <dbReference type="ARBA" id="ARBA00023136"/>
    </source>
</evidence>
<dbReference type="EMBL" id="LJGU01000093">
    <property type="protein sequence ID" value="OEV05786.1"/>
    <property type="molecule type" value="Genomic_DNA"/>
</dbReference>
<feature type="transmembrane region" description="Helical" evidence="7">
    <location>
        <begin position="200"/>
        <end position="220"/>
    </location>
</feature>
<keyword evidence="5 7" id="KW-0472">Membrane</keyword>
<dbReference type="RefSeq" id="WP_070194855.1">
    <property type="nucleotide sequence ID" value="NZ_LJGU01000093.1"/>
</dbReference>
<comment type="caution">
    <text evidence="9">The sequence shown here is derived from an EMBL/GenBank/DDBJ whole genome shotgun (WGS) entry which is preliminary data.</text>
</comment>
<evidence type="ECO:0000256" key="3">
    <source>
        <dbReference type="ARBA" id="ARBA00022692"/>
    </source>
</evidence>
<dbReference type="Pfam" id="PF02687">
    <property type="entry name" value="FtsX"/>
    <property type="match status" value="2"/>
</dbReference>
<keyword evidence="10" id="KW-1185">Reference proteome</keyword>
<dbReference type="AlphaFoldDB" id="A0A1E7KPG4"/>
<reference evidence="9 10" key="1">
    <citation type="journal article" date="2016" name="Front. Microbiol.">
        <title>Comparative Genomics Analysis of Streptomyces Species Reveals Their Adaptation to the Marine Environment and Their Diversity at the Genomic Level.</title>
        <authorList>
            <person name="Tian X."/>
            <person name="Zhang Z."/>
            <person name="Yang T."/>
            <person name="Chen M."/>
            <person name="Li J."/>
            <person name="Chen F."/>
            <person name="Yang J."/>
            <person name="Li W."/>
            <person name="Zhang B."/>
            <person name="Zhang Z."/>
            <person name="Wu J."/>
            <person name="Zhang C."/>
            <person name="Long L."/>
            <person name="Xiao J."/>
        </authorList>
    </citation>
    <scope>NUCLEOTIDE SEQUENCE [LARGE SCALE GENOMIC DNA]</scope>
    <source>
        <strain evidence="9 10">SCSIO 02100</strain>
    </source>
</reference>
<dbReference type="OrthoDB" id="3223244at2"/>
<feature type="transmembrane region" description="Helical" evidence="7">
    <location>
        <begin position="58"/>
        <end position="80"/>
    </location>
</feature>
<dbReference type="PATRIC" id="fig|1075402.3.peg.3843"/>
<dbReference type="PANTHER" id="PTHR30572">
    <property type="entry name" value="MEMBRANE COMPONENT OF TRANSPORTER-RELATED"/>
    <property type="match status" value="1"/>
</dbReference>
<feature type="transmembrane region" description="Helical" evidence="7">
    <location>
        <begin position="286"/>
        <end position="305"/>
    </location>
</feature>
<comment type="similarity">
    <text evidence="6">Belongs to the ABC-4 integral membrane protein family.</text>
</comment>
<keyword evidence="2" id="KW-1003">Cell membrane</keyword>
<evidence type="ECO:0000256" key="7">
    <source>
        <dbReference type="SAM" id="Phobius"/>
    </source>
</evidence>
<dbReference type="InterPro" id="IPR050250">
    <property type="entry name" value="Macrolide_Exporter_MacB"/>
</dbReference>
<comment type="subcellular location">
    <subcellularLocation>
        <location evidence="1">Cell membrane</location>
        <topology evidence="1">Multi-pass membrane protein</topology>
    </subcellularLocation>
</comment>
<dbReference type="PANTHER" id="PTHR30572:SF4">
    <property type="entry name" value="ABC TRANSPORTER PERMEASE YTRF"/>
    <property type="match status" value="1"/>
</dbReference>
<dbReference type="STRING" id="1075402.AN216_02275"/>
<evidence type="ECO:0000256" key="1">
    <source>
        <dbReference type="ARBA" id="ARBA00004651"/>
    </source>
</evidence>
<feature type="transmembrane region" description="Helical" evidence="7">
    <location>
        <begin position="325"/>
        <end position="349"/>
    </location>
</feature>
<dbReference type="GO" id="GO:0005886">
    <property type="term" value="C:plasma membrane"/>
    <property type="evidence" value="ECO:0007669"/>
    <property type="project" value="UniProtKB-SubCell"/>
</dbReference>
<gene>
    <name evidence="9" type="ORF">AN216_02275</name>
</gene>
<feature type="transmembrane region" description="Helical" evidence="7">
    <location>
        <begin position="381"/>
        <end position="405"/>
    </location>
</feature>
<feature type="transmembrane region" description="Helical" evidence="7">
    <location>
        <begin position="146"/>
        <end position="171"/>
    </location>
</feature>
<feature type="transmembrane region" description="Helical" evidence="7">
    <location>
        <begin position="417"/>
        <end position="438"/>
    </location>
</feature>
<feature type="domain" description="ABC3 transporter permease C-terminal" evidence="8">
    <location>
        <begin position="64"/>
        <end position="169"/>
    </location>
</feature>
<organism evidence="9 10">
    <name type="scientific">Streptomyces oceani</name>
    <dbReference type="NCBI Taxonomy" id="1075402"/>
    <lineage>
        <taxon>Bacteria</taxon>
        <taxon>Bacillati</taxon>
        <taxon>Actinomycetota</taxon>
        <taxon>Actinomycetes</taxon>
        <taxon>Kitasatosporales</taxon>
        <taxon>Streptomycetaceae</taxon>
        <taxon>Streptomyces</taxon>
    </lineage>
</organism>
<evidence type="ECO:0000256" key="2">
    <source>
        <dbReference type="ARBA" id="ARBA00022475"/>
    </source>
</evidence>
<evidence type="ECO:0000256" key="6">
    <source>
        <dbReference type="ARBA" id="ARBA00038076"/>
    </source>
</evidence>
<dbReference type="GO" id="GO:0022857">
    <property type="term" value="F:transmembrane transporter activity"/>
    <property type="evidence" value="ECO:0007669"/>
    <property type="project" value="TreeGrafter"/>
</dbReference>
<feature type="transmembrane region" description="Helical" evidence="7">
    <location>
        <begin position="240"/>
        <end position="265"/>
    </location>
</feature>
<dbReference type="Proteomes" id="UP000176101">
    <property type="component" value="Unassembled WGS sequence"/>
</dbReference>
<evidence type="ECO:0000259" key="8">
    <source>
        <dbReference type="Pfam" id="PF02687"/>
    </source>
</evidence>
<keyword evidence="4 7" id="KW-1133">Transmembrane helix</keyword>
<evidence type="ECO:0000256" key="4">
    <source>
        <dbReference type="ARBA" id="ARBA00022989"/>
    </source>
</evidence>
<feature type="domain" description="ABC3 transporter permease C-terminal" evidence="8">
    <location>
        <begin position="331"/>
        <end position="445"/>
    </location>
</feature>
<evidence type="ECO:0000313" key="9">
    <source>
        <dbReference type="EMBL" id="OEV05786.1"/>
    </source>
</evidence>
<accession>A0A1E7KPG4</accession>
<keyword evidence="3 7" id="KW-0812">Transmembrane</keyword>
<name>A0A1E7KPG4_9ACTN</name>
<dbReference type="InterPro" id="IPR003838">
    <property type="entry name" value="ABC3_permease_C"/>
</dbReference>
<sequence length="453" mass="46725">MFTLALRSLRFRVGAFAASFLSTLLGATVLMSFASMLDTAAGDHVDAASEETLGTMATVVGGWGLLLVVFAVSSTLTLAVRQRAQEMALLKSVGATPAQLRRMVVGEALVVSTSAALLAVAPAMLGGRGLLAVLKETGQVNEEIDYAFGATGLSMGLGITFAAAVLAAFLGARRATAMRARDALTDAQLANPPMGLARRIGAVLLLLVGASQGVVTMTVMNGEGSDAMQTAGTASITFALGLALLAPLLVRTVGAVLTAPLRWFAGTSGYLTAHNVRRRTQQLANALMPVILFTGISFGTLYMQAVENDATDAAGLTKSTEDKNIELLNFVVIGMIALFACIMLINTLVATTTFRTREFGQQRLVGATPGQVLGTVGLEGLVLACSGIGFGSLAGLVTLIPFTIARTDRVVPDVGPAMYGGIVAVALLVTLASCVLTARRSLRTPAMEVVSAA</sequence>
<protein>
    <recommendedName>
        <fullName evidence="8">ABC3 transporter permease C-terminal domain-containing protein</fullName>
    </recommendedName>
</protein>
<evidence type="ECO:0000313" key="10">
    <source>
        <dbReference type="Proteomes" id="UP000176101"/>
    </source>
</evidence>
<feature type="transmembrane region" description="Helical" evidence="7">
    <location>
        <begin position="108"/>
        <end position="126"/>
    </location>
</feature>